<dbReference type="STRING" id="29422.Lbru_0131"/>
<feature type="transmembrane region" description="Helical" evidence="1">
    <location>
        <begin position="21"/>
        <end position="40"/>
    </location>
</feature>
<keyword evidence="3" id="KW-1185">Reference proteome</keyword>
<keyword evidence="1" id="KW-0472">Membrane</keyword>
<keyword evidence="1" id="KW-1133">Transmembrane helix</keyword>
<feature type="transmembrane region" description="Helical" evidence="1">
    <location>
        <begin position="70"/>
        <end position="89"/>
    </location>
</feature>
<dbReference type="RefSeq" id="WP_058440252.1">
    <property type="nucleotide sequence ID" value="NZ_CAAAHU010000001.1"/>
</dbReference>
<gene>
    <name evidence="2" type="ORF">Lbru_0131</name>
</gene>
<comment type="caution">
    <text evidence="2">The sequence shown here is derived from an EMBL/GenBank/DDBJ whole genome shotgun (WGS) entry which is preliminary data.</text>
</comment>
<name>A0A0W0SU56_9GAMM</name>
<feature type="transmembrane region" description="Helical" evidence="1">
    <location>
        <begin position="46"/>
        <end position="63"/>
    </location>
</feature>
<proteinExistence type="predicted"/>
<dbReference type="AlphaFoldDB" id="A0A0W0SU56"/>
<feature type="transmembrane region" description="Helical" evidence="1">
    <location>
        <begin position="119"/>
        <end position="138"/>
    </location>
</feature>
<evidence type="ECO:0000313" key="3">
    <source>
        <dbReference type="Proteomes" id="UP000054742"/>
    </source>
</evidence>
<organism evidence="2 3">
    <name type="scientific">Legionella brunensis</name>
    <dbReference type="NCBI Taxonomy" id="29422"/>
    <lineage>
        <taxon>Bacteria</taxon>
        <taxon>Pseudomonadati</taxon>
        <taxon>Pseudomonadota</taxon>
        <taxon>Gammaproteobacteria</taxon>
        <taxon>Legionellales</taxon>
        <taxon>Legionellaceae</taxon>
        <taxon>Legionella</taxon>
    </lineage>
</organism>
<accession>A0A0W0SU56</accession>
<dbReference type="PATRIC" id="fig|29422.6.peg.134"/>
<feature type="transmembrane region" description="Helical" evidence="1">
    <location>
        <begin position="144"/>
        <end position="168"/>
    </location>
</feature>
<feature type="transmembrane region" description="Helical" evidence="1">
    <location>
        <begin position="95"/>
        <end position="112"/>
    </location>
</feature>
<keyword evidence="1" id="KW-0812">Transmembrane</keyword>
<evidence type="ECO:0000313" key="2">
    <source>
        <dbReference type="EMBL" id="KTC86902.1"/>
    </source>
</evidence>
<protein>
    <submittedName>
        <fullName evidence="2">Phage minor tail protein</fullName>
    </submittedName>
</protein>
<sequence>MFISRLKDKIVAYDRYGEHRTNGLKAFFVLQLMIFFYFFSSMHNPYFYFFYVPLTCFAAEIAGNTLQEKYFFLFLTILGSALSIFLFGVFSIYKVFFIFFVFFYSLALYFIVLHTLKKVLVIVPIMLSLASYSLIYGPMADSNFYIAINHALQTLAAMVVMFAGLVIFPKTYYFAIWRRAFYEVVNNLEILSAKLCRGEVKSIAIFSGIITMERYSKMLPRNIKCFSILKITLLTFELILTMSYLLSFQKQLRIEYVRVLHQYLARLNEACKKQQAIVLTKQERTAFKETHELRILYQLILSWNYLCTDC</sequence>
<feature type="transmembrane region" description="Helical" evidence="1">
    <location>
        <begin position="225"/>
        <end position="246"/>
    </location>
</feature>
<dbReference type="EMBL" id="LNXV01000003">
    <property type="protein sequence ID" value="KTC86902.1"/>
    <property type="molecule type" value="Genomic_DNA"/>
</dbReference>
<evidence type="ECO:0000256" key="1">
    <source>
        <dbReference type="SAM" id="Phobius"/>
    </source>
</evidence>
<dbReference type="Proteomes" id="UP000054742">
    <property type="component" value="Unassembled WGS sequence"/>
</dbReference>
<reference evidence="2 3" key="1">
    <citation type="submission" date="2015-11" db="EMBL/GenBank/DDBJ databases">
        <title>Genomic analysis of 38 Legionella species identifies large and diverse effector repertoires.</title>
        <authorList>
            <person name="Burstein D."/>
            <person name="Amaro F."/>
            <person name="Zusman T."/>
            <person name="Lifshitz Z."/>
            <person name="Cohen O."/>
            <person name="Gilbert J.A."/>
            <person name="Pupko T."/>
            <person name="Shuman H.A."/>
            <person name="Segal G."/>
        </authorList>
    </citation>
    <scope>NUCLEOTIDE SEQUENCE [LARGE SCALE GENOMIC DNA]</scope>
    <source>
        <strain evidence="2 3">ATCC 43878</strain>
    </source>
</reference>